<sequence length="257" mass="28496">MSSILQTPQTVTTAAIPLPASPVNLADARIRGQWRPSAEQIADWSLDARIVHMFAEIGTPGTVARNGELYAEDDAVDNLYRIESGVIRTCKILNDGRRQIDGFYMAGDIVGLEFGRRHLYCAEAVSRATFRVVRMRTVHAQIETGGDMSCALWEMTARELYRSQQHILLLGRRSAQERVGCFLLAMANRIVGKDVLDTAGAAFDLPMSRQDMADYLGLTIETVSRTFTQLEATGVIALESARTLRLCNRSVLREMNG</sequence>
<dbReference type="InterPro" id="IPR000595">
    <property type="entry name" value="cNMP-bd_dom"/>
</dbReference>
<keyword evidence="3" id="KW-0804">Transcription</keyword>
<accession>A0ABX0UXU2</accession>
<proteinExistence type="predicted"/>
<protein>
    <submittedName>
        <fullName evidence="5">CRP/FNR family nitrogen fixation transcriptional regulator</fullName>
    </submittedName>
</protein>
<evidence type="ECO:0000313" key="6">
    <source>
        <dbReference type="Proteomes" id="UP001429580"/>
    </source>
</evidence>
<gene>
    <name evidence="5" type="ORF">FHS82_001564</name>
</gene>
<dbReference type="InterPro" id="IPR018335">
    <property type="entry name" value="Tscrpt_reg_HTH_Crp-type_CS"/>
</dbReference>
<reference evidence="5 6" key="1">
    <citation type="submission" date="2020-03" db="EMBL/GenBank/DDBJ databases">
        <title>Genomic Encyclopedia of Type Strains, Phase IV (KMG-IV): sequencing the most valuable type-strain genomes for metagenomic binning, comparative biology and taxonomic classification.</title>
        <authorList>
            <person name="Goeker M."/>
        </authorList>
    </citation>
    <scope>NUCLEOTIDE SEQUENCE [LARGE SCALE GENOMIC DNA]</scope>
    <source>
        <strain evidence="5 6">DSM 103870</strain>
    </source>
</reference>
<comment type="caution">
    <text evidence="5">The sequence shown here is derived from an EMBL/GenBank/DDBJ whole genome shotgun (WGS) entry which is preliminary data.</text>
</comment>
<dbReference type="PRINTS" id="PR00034">
    <property type="entry name" value="HTHCRP"/>
</dbReference>
<dbReference type="InterPro" id="IPR036390">
    <property type="entry name" value="WH_DNA-bd_sf"/>
</dbReference>
<dbReference type="InterPro" id="IPR018490">
    <property type="entry name" value="cNMP-bd_dom_sf"/>
</dbReference>
<keyword evidence="1" id="KW-0805">Transcription regulation</keyword>
<evidence type="ECO:0000256" key="2">
    <source>
        <dbReference type="ARBA" id="ARBA00023125"/>
    </source>
</evidence>
<evidence type="ECO:0000256" key="1">
    <source>
        <dbReference type="ARBA" id="ARBA00023015"/>
    </source>
</evidence>
<dbReference type="InterPro" id="IPR012318">
    <property type="entry name" value="HTH_CRP"/>
</dbReference>
<dbReference type="Gene3D" id="2.60.120.10">
    <property type="entry name" value="Jelly Rolls"/>
    <property type="match status" value="1"/>
</dbReference>
<feature type="domain" description="HTH crp-type" evidence="4">
    <location>
        <begin position="173"/>
        <end position="250"/>
    </location>
</feature>
<dbReference type="Gene3D" id="1.10.10.10">
    <property type="entry name" value="Winged helix-like DNA-binding domain superfamily/Winged helix DNA-binding domain"/>
    <property type="match status" value="1"/>
</dbReference>
<name>A0ABX0UXU2_9HYPH</name>
<keyword evidence="2" id="KW-0238">DNA-binding</keyword>
<dbReference type="CDD" id="cd00092">
    <property type="entry name" value="HTH_CRP"/>
    <property type="match status" value="1"/>
</dbReference>
<dbReference type="SUPFAM" id="SSF46785">
    <property type="entry name" value="Winged helix' DNA-binding domain"/>
    <property type="match status" value="1"/>
</dbReference>
<keyword evidence="6" id="KW-1185">Reference proteome</keyword>
<dbReference type="InterPro" id="IPR014710">
    <property type="entry name" value="RmlC-like_jellyroll"/>
</dbReference>
<dbReference type="SMART" id="SM00419">
    <property type="entry name" value="HTH_CRP"/>
    <property type="match status" value="1"/>
</dbReference>
<dbReference type="PROSITE" id="PS51063">
    <property type="entry name" value="HTH_CRP_2"/>
    <property type="match status" value="1"/>
</dbReference>
<organism evidence="5 6">
    <name type="scientific">Pseudochelatococcus lubricantis</name>
    <dbReference type="NCBI Taxonomy" id="1538102"/>
    <lineage>
        <taxon>Bacteria</taxon>
        <taxon>Pseudomonadati</taxon>
        <taxon>Pseudomonadota</taxon>
        <taxon>Alphaproteobacteria</taxon>
        <taxon>Hyphomicrobiales</taxon>
        <taxon>Chelatococcaceae</taxon>
        <taxon>Pseudochelatococcus</taxon>
    </lineage>
</organism>
<dbReference type="SUPFAM" id="SSF51206">
    <property type="entry name" value="cAMP-binding domain-like"/>
    <property type="match status" value="1"/>
</dbReference>
<dbReference type="Pfam" id="PF00027">
    <property type="entry name" value="cNMP_binding"/>
    <property type="match status" value="1"/>
</dbReference>
<dbReference type="RefSeq" id="WP_246225183.1">
    <property type="nucleotide sequence ID" value="NZ_JAASQI010000003.1"/>
</dbReference>
<evidence type="ECO:0000313" key="5">
    <source>
        <dbReference type="EMBL" id="NIJ57728.1"/>
    </source>
</evidence>
<evidence type="ECO:0000256" key="3">
    <source>
        <dbReference type="ARBA" id="ARBA00023163"/>
    </source>
</evidence>
<dbReference type="Pfam" id="PF13545">
    <property type="entry name" value="HTH_Crp_2"/>
    <property type="match status" value="1"/>
</dbReference>
<evidence type="ECO:0000259" key="4">
    <source>
        <dbReference type="PROSITE" id="PS51063"/>
    </source>
</evidence>
<dbReference type="SMART" id="SM00100">
    <property type="entry name" value="cNMP"/>
    <property type="match status" value="1"/>
</dbReference>
<dbReference type="EMBL" id="JAASQI010000003">
    <property type="protein sequence ID" value="NIJ57728.1"/>
    <property type="molecule type" value="Genomic_DNA"/>
</dbReference>
<dbReference type="Proteomes" id="UP001429580">
    <property type="component" value="Unassembled WGS sequence"/>
</dbReference>
<dbReference type="CDD" id="cd00038">
    <property type="entry name" value="CAP_ED"/>
    <property type="match status" value="1"/>
</dbReference>
<dbReference type="InterPro" id="IPR036388">
    <property type="entry name" value="WH-like_DNA-bd_sf"/>
</dbReference>
<dbReference type="PROSITE" id="PS00042">
    <property type="entry name" value="HTH_CRP_1"/>
    <property type="match status" value="1"/>
</dbReference>